<dbReference type="EMBL" id="JALJRB010000008">
    <property type="protein sequence ID" value="MCJ8500693.1"/>
    <property type="molecule type" value="Genomic_DNA"/>
</dbReference>
<evidence type="ECO:0000259" key="1">
    <source>
        <dbReference type="SMART" id="SM00065"/>
    </source>
</evidence>
<evidence type="ECO:0000313" key="2">
    <source>
        <dbReference type="EMBL" id="MCJ8500693.1"/>
    </source>
</evidence>
<accession>A0AA41R829</accession>
<protein>
    <submittedName>
        <fullName evidence="2">GAF domain-containing protein</fullName>
    </submittedName>
</protein>
<keyword evidence="3" id="KW-1185">Reference proteome</keyword>
<reference evidence="2" key="1">
    <citation type="submission" date="2022-04" db="EMBL/GenBank/DDBJ databases">
        <title>Desulfatitalea alkaliphila sp. nov., a novel anaerobic sulfate-reducing bacterium isolated from terrestrial mud volcano, Taman Peninsula, Russia.</title>
        <authorList>
            <person name="Khomyakova M.A."/>
            <person name="Merkel A.Y."/>
            <person name="Slobodkin A.I."/>
        </authorList>
    </citation>
    <scope>NUCLEOTIDE SEQUENCE</scope>
    <source>
        <strain evidence="2">M08but</strain>
    </source>
</reference>
<organism evidence="2 3">
    <name type="scientific">Desulfatitalea alkaliphila</name>
    <dbReference type="NCBI Taxonomy" id="2929485"/>
    <lineage>
        <taxon>Bacteria</taxon>
        <taxon>Pseudomonadati</taxon>
        <taxon>Thermodesulfobacteriota</taxon>
        <taxon>Desulfobacteria</taxon>
        <taxon>Desulfobacterales</taxon>
        <taxon>Desulfosarcinaceae</taxon>
        <taxon>Desulfatitalea</taxon>
    </lineage>
</organism>
<evidence type="ECO:0000313" key="3">
    <source>
        <dbReference type="Proteomes" id="UP001165427"/>
    </source>
</evidence>
<dbReference type="Gene3D" id="3.30.450.40">
    <property type="match status" value="1"/>
</dbReference>
<dbReference type="InterPro" id="IPR003018">
    <property type="entry name" value="GAF"/>
</dbReference>
<comment type="caution">
    <text evidence="2">The sequence shown here is derived from an EMBL/GenBank/DDBJ whole genome shotgun (WGS) entry which is preliminary data.</text>
</comment>
<dbReference type="Pfam" id="PF13185">
    <property type="entry name" value="GAF_2"/>
    <property type="match status" value="1"/>
</dbReference>
<name>A0AA41R829_9BACT</name>
<proteinExistence type="predicted"/>
<feature type="domain" description="GAF" evidence="1">
    <location>
        <begin position="60"/>
        <end position="206"/>
    </location>
</feature>
<dbReference type="InterPro" id="IPR029016">
    <property type="entry name" value="GAF-like_dom_sf"/>
</dbReference>
<dbReference type="SUPFAM" id="SSF55781">
    <property type="entry name" value="GAF domain-like"/>
    <property type="match status" value="1"/>
</dbReference>
<dbReference type="Proteomes" id="UP001165427">
    <property type="component" value="Unassembled WGS sequence"/>
</dbReference>
<dbReference type="AlphaFoldDB" id="A0AA41R829"/>
<gene>
    <name evidence="2" type="ORF">MRX98_08925</name>
</gene>
<dbReference type="SMART" id="SM00065">
    <property type="entry name" value="GAF"/>
    <property type="match status" value="1"/>
</dbReference>
<dbReference type="RefSeq" id="WP_246905881.1">
    <property type="nucleotide sequence ID" value="NZ_JALJRB010000008.1"/>
</dbReference>
<sequence length="285" mass="31894">MSTDIAKEELLQKVQKLKAKSFIEDGLLDQVCEVIQESSLREKELRAIMNGSKAVLDQKGFAESARSIFDHCKDLIGATSGYVALLNETGEENEVLFLEAGGHSCNVDPDLPMPIQGLRAEAYHTNKAVYHNHFMNSEWVHLMPKGHMILRNVMFAPLVLKGKTVGIIGLANKDGDFNDNDAKMATGFGELAAIALQNSRNLDDRIQAEKQREKTIGDLKQALAEVKKLSGLLPICSHCKNVRDDKGYWNRIETYIHKHSEAEFSHSVCPDCAKEYYPDIDIYDD</sequence>